<name>A0A158DXI7_9BURK</name>
<protein>
    <submittedName>
        <fullName evidence="1">Uncharacterized protein</fullName>
    </submittedName>
</protein>
<dbReference type="RefSeq" id="WP_061165190.1">
    <property type="nucleotide sequence ID" value="NZ_FCOI02000064.1"/>
</dbReference>
<dbReference type="Proteomes" id="UP000054624">
    <property type="component" value="Unassembled WGS sequence"/>
</dbReference>
<organism evidence="1 2">
    <name type="scientific">Caballeronia temeraria</name>
    <dbReference type="NCBI Taxonomy" id="1777137"/>
    <lineage>
        <taxon>Bacteria</taxon>
        <taxon>Pseudomonadati</taxon>
        <taxon>Pseudomonadota</taxon>
        <taxon>Betaproteobacteria</taxon>
        <taxon>Burkholderiales</taxon>
        <taxon>Burkholderiaceae</taxon>
        <taxon>Caballeronia</taxon>
    </lineage>
</organism>
<proteinExistence type="predicted"/>
<gene>
    <name evidence="1" type="ORF">AWB76_07699</name>
</gene>
<dbReference type="OrthoDB" id="9132558at2"/>
<evidence type="ECO:0000313" key="1">
    <source>
        <dbReference type="EMBL" id="SAK99335.1"/>
    </source>
</evidence>
<sequence length="98" mass="10616">MYIFSVEEAQKDLPRILEMVAEGKDVAIGGDRPALLLGVRAVGNLSDGDPESCGSMVIGRVDDESVLEDELVKPLPDDIIAAFYKPRIYDAAPVPESR</sequence>
<accession>A0A158DXI7</accession>
<dbReference type="EMBL" id="FCOI02000064">
    <property type="protein sequence ID" value="SAK99335.1"/>
    <property type="molecule type" value="Genomic_DNA"/>
</dbReference>
<keyword evidence="2" id="KW-1185">Reference proteome</keyword>
<evidence type="ECO:0000313" key="2">
    <source>
        <dbReference type="Proteomes" id="UP000054624"/>
    </source>
</evidence>
<dbReference type="AlphaFoldDB" id="A0A158DXI7"/>
<reference evidence="2" key="1">
    <citation type="submission" date="2016-01" db="EMBL/GenBank/DDBJ databases">
        <authorList>
            <person name="Peeters Charlotte."/>
        </authorList>
    </citation>
    <scope>NUCLEOTIDE SEQUENCE [LARGE SCALE GENOMIC DNA]</scope>
</reference>
<dbReference type="STRING" id="1777137.AWB76_07699"/>